<keyword evidence="3" id="KW-0963">Cytoplasm</keyword>
<evidence type="ECO:0000313" key="9">
    <source>
        <dbReference type="Proteomes" id="UP000601435"/>
    </source>
</evidence>
<name>A0A812KHP8_9DINO</name>
<evidence type="ECO:0000256" key="6">
    <source>
        <dbReference type="SAM" id="MobiDB-lite"/>
    </source>
</evidence>
<feature type="compositionally biased region" description="Low complexity" evidence="6">
    <location>
        <begin position="541"/>
        <end position="559"/>
    </location>
</feature>
<keyword evidence="4" id="KW-0677">Repeat</keyword>
<feature type="compositionally biased region" description="Polar residues" evidence="6">
    <location>
        <begin position="521"/>
        <end position="540"/>
    </location>
</feature>
<organism evidence="8 9">
    <name type="scientific">Symbiodinium necroappetens</name>
    <dbReference type="NCBI Taxonomy" id="1628268"/>
    <lineage>
        <taxon>Eukaryota</taxon>
        <taxon>Sar</taxon>
        <taxon>Alveolata</taxon>
        <taxon>Dinophyceae</taxon>
        <taxon>Suessiales</taxon>
        <taxon>Symbiodiniaceae</taxon>
        <taxon>Symbiodinium</taxon>
    </lineage>
</organism>
<dbReference type="EMBL" id="CAJNJA010007411">
    <property type="protein sequence ID" value="CAE7224185.1"/>
    <property type="molecule type" value="Genomic_DNA"/>
</dbReference>
<dbReference type="InterPro" id="IPR040122">
    <property type="entry name" value="Importin_beta"/>
</dbReference>
<dbReference type="Gene3D" id="1.25.10.10">
    <property type="entry name" value="Leucine-rich Repeat Variant"/>
    <property type="match status" value="1"/>
</dbReference>
<evidence type="ECO:0000256" key="2">
    <source>
        <dbReference type="ARBA" id="ARBA00022448"/>
    </source>
</evidence>
<evidence type="ECO:0000256" key="5">
    <source>
        <dbReference type="ARBA" id="ARBA00022927"/>
    </source>
</evidence>
<dbReference type="InterPro" id="IPR001494">
    <property type="entry name" value="Importin-beta_N"/>
</dbReference>
<dbReference type="AlphaFoldDB" id="A0A812KHP8"/>
<feature type="domain" description="Importin N-terminal" evidence="7">
    <location>
        <begin position="20"/>
        <end position="100"/>
    </location>
</feature>
<reference evidence="8" key="1">
    <citation type="submission" date="2021-02" db="EMBL/GenBank/DDBJ databases">
        <authorList>
            <person name="Dougan E. K."/>
            <person name="Rhodes N."/>
            <person name="Thang M."/>
            <person name="Chan C."/>
        </authorList>
    </citation>
    <scope>NUCLEOTIDE SEQUENCE</scope>
</reference>
<dbReference type="Pfam" id="PF13513">
    <property type="entry name" value="HEAT_EZ"/>
    <property type="match status" value="1"/>
</dbReference>
<feature type="non-terminal residue" evidence="8">
    <location>
        <position position="1"/>
    </location>
</feature>
<dbReference type="PROSITE" id="PS50166">
    <property type="entry name" value="IMPORTIN_B_NT"/>
    <property type="match status" value="1"/>
</dbReference>
<dbReference type="InterPro" id="IPR011989">
    <property type="entry name" value="ARM-like"/>
</dbReference>
<dbReference type="PANTHER" id="PTHR10527">
    <property type="entry name" value="IMPORTIN BETA"/>
    <property type="match status" value="1"/>
</dbReference>
<dbReference type="InterPro" id="IPR016024">
    <property type="entry name" value="ARM-type_fold"/>
</dbReference>
<comment type="subcellular location">
    <subcellularLocation>
        <location evidence="1">Cytoplasm</location>
    </subcellularLocation>
</comment>
<dbReference type="Pfam" id="PF03810">
    <property type="entry name" value="IBN_N"/>
    <property type="match status" value="1"/>
</dbReference>
<accession>A0A812KHP8</accession>
<evidence type="ECO:0000256" key="4">
    <source>
        <dbReference type="ARBA" id="ARBA00022737"/>
    </source>
</evidence>
<evidence type="ECO:0000256" key="1">
    <source>
        <dbReference type="ARBA" id="ARBA00004496"/>
    </source>
</evidence>
<evidence type="ECO:0000259" key="7">
    <source>
        <dbReference type="PROSITE" id="PS50166"/>
    </source>
</evidence>
<protein>
    <submittedName>
        <fullName evidence="8">KPNB1 protein</fullName>
    </submittedName>
</protein>
<dbReference type="Proteomes" id="UP000601435">
    <property type="component" value="Unassembled WGS sequence"/>
</dbReference>
<sequence>MGSLTELLLATLDPSKNAQAEAQIRQAEQASVDQYFTALAQELANTEKPVVARQLAGLLLKNALASKDPAKDRDLKARWANLPAASRNLVKEATTSALISPQTDVGKASAQVLAKIGAIEIPLVQWPGLVPLLLGHVTNTDVRARQISLVCLGYLCEDLVIVQEEGTNIGDDIANNILTAVVQGMRDTEPQTKLEATRAFYHAVVLAKKNFKNQVERDVIMGVVNETCRCNTAPEVQIAAFECLVQIATEYYDFLMPYMNGLGPLTWETIKSSPEKVAIPAMEFWSTICDEELYLMDLVEAGQAGGRASLNLIQQALSFLVPLLTETLTKRQSEDDDDTWNLAMAAGTCLALVAQVVRDGCVDLVLQFVHTNFQNPDWKFREAAVLAYGSIMEGPTSEKMRPMVEQSLSHLVLALQDQSVAVRDTIAWTLGRIAQFHPTIVPVKQLMPLLCERLRDVPRVSANICWNVQAGLEVKCREPTGQGQLLKDLGKPFATHTQDLSPREEPTKEGPAPKPHKPPSDSGSWETSETCTPSNPSTNESWSSIKKSSKSSLAPSSVAPKKPTVRYYSRQGQQRLLRRAQALFCRSWTLGLAALLGTAGAVIEVPFASAEVFVGLADLLMLSSVAQGVCVLAGFEYPDGYPDEERGPNQTFSLHPCPTTPNCLFQVDVRLPTELRRARFFQPPFEIPSHATPGEAYTELPLPGGLSCCPYTPQDCCDWYNTQTRLFCDSGDAELAAGGPGGPGGGCSNLTSTPWPCFLRELAPAPASSDFFLSQFQLDGAHLEVGSKWRSAFLVLDGSLVALAGLGLRICARPWVRAKLDACSTPLLRRLERRVNGALLLMAARLPRCLRGEAAKELLWQSEAATTLQRAWRRRLRLRRLERLSMAEAVALAMERRSSVLAYREGLPWPRSRLPVFVTLGKGRILEARGDVLMEILGDFQCHFRGAWTDGALEPSLCAVPFSLRVFGTAEEQRKRPAALKGGPKGLLSKRPPPTARN</sequence>
<keyword evidence="2" id="KW-0813">Transport</keyword>
<keyword evidence="9" id="KW-1185">Reference proteome</keyword>
<dbReference type="GO" id="GO:0006606">
    <property type="term" value="P:protein import into nucleus"/>
    <property type="evidence" value="ECO:0007669"/>
    <property type="project" value="InterPro"/>
</dbReference>
<dbReference type="SMART" id="SM00913">
    <property type="entry name" value="IBN_N"/>
    <property type="match status" value="1"/>
</dbReference>
<evidence type="ECO:0000256" key="3">
    <source>
        <dbReference type="ARBA" id="ARBA00022490"/>
    </source>
</evidence>
<dbReference type="GO" id="GO:0005737">
    <property type="term" value="C:cytoplasm"/>
    <property type="evidence" value="ECO:0007669"/>
    <property type="project" value="UniProtKB-SubCell"/>
</dbReference>
<keyword evidence="5" id="KW-0653">Protein transport</keyword>
<dbReference type="SUPFAM" id="SSF48371">
    <property type="entry name" value="ARM repeat"/>
    <property type="match status" value="1"/>
</dbReference>
<proteinExistence type="predicted"/>
<dbReference type="OrthoDB" id="10263328at2759"/>
<dbReference type="GO" id="GO:0031267">
    <property type="term" value="F:small GTPase binding"/>
    <property type="evidence" value="ECO:0007669"/>
    <property type="project" value="InterPro"/>
</dbReference>
<feature type="region of interest" description="Disordered" evidence="6">
    <location>
        <begin position="483"/>
        <end position="559"/>
    </location>
</feature>
<evidence type="ECO:0000313" key="8">
    <source>
        <dbReference type="EMBL" id="CAE7224185.1"/>
    </source>
</evidence>
<comment type="caution">
    <text evidence="8">The sequence shown here is derived from an EMBL/GenBank/DDBJ whole genome shotgun (WGS) entry which is preliminary data.</text>
</comment>
<feature type="region of interest" description="Disordered" evidence="6">
    <location>
        <begin position="975"/>
        <end position="998"/>
    </location>
</feature>
<gene>
    <name evidence="8" type="primary">KPNB1</name>
    <name evidence="8" type="ORF">SNEC2469_LOCUS3048</name>
</gene>